<gene>
    <name evidence="1" type="ORF">WUBG_16519</name>
</gene>
<name>J9AEX0_WUCBA</name>
<evidence type="ECO:0000313" key="2">
    <source>
        <dbReference type="Proteomes" id="UP000004810"/>
    </source>
</evidence>
<dbReference type="AlphaFoldDB" id="J9AEX0"/>
<sequence>MPYTECINKEQFLGEESGTLDGPSKTDAKYDEKEGYVSVSYEAPSMDVSFVQCFRLPAAIDNTSME</sequence>
<evidence type="ECO:0000313" key="1">
    <source>
        <dbReference type="EMBL" id="EJW72575.1"/>
    </source>
</evidence>
<dbReference type="EMBL" id="ADBV01015888">
    <property type="protein sequence ID" value="EJW72575.1"/>
    <property type="molecule type" value="Genomic_DNA"/>
</dbReference>
<protein>
    <submittedName>
        <fullName evidence="1">Uncharacterized protein</fullName>
    </submittedName>
</protein>
<dbReference type="Proteomes" id="UP000004810">
    <property type="component" value="Unassembled WGS sequence"/>
</dbReference>
<reference evidence="2" key="1">
    <citation type="submission" date="2012-08" db="EMBL/GenBank/DDBJ databases">
        <title>The Genome Sequence of Wuchereria bancrofti.</title>
        <authorList>
            <person name="Nutman T.B."/>
            <person name="Fink D.L."/>
            <person name="Russ C."/>
            <person name="Young S."/>
            <person name="Zeng Q."/>
            <person name="Koehrsen M."/>
            <person name="Alvarado L."/>
            <person name="Berlin A."/>
            <person name="Chapman S.B."/>
            <person name="Chen Z."/>
            <person name="Freedman E."/>
            <person name="Gellesch M."/>
            <person name="Goldberg J."/>
            <person name="Griggs A."/>
            <person name="Gujja S."/>
            <person name="Heilman E.R."/>
            <person name="Heiman D."/>
            <person name="Hepburn T."/>
            <person name="Howarth C."/>
            <person name="Jen D."/>
            <person name="Larson L."/>
            <person name="Lewis B."/>
            <person name="Mehta T."/>
            <person name="Park D."/>
            <person name="Pearson M."/>
            <person name="Roberts A."/>
            <person name="Saif S."/>
            <person name="Shea T."/>
            <person name="Shenoy N."/>
            <person name="Sisk P."/>
            <person name="Stolte C."/>
            <person name="Sykes S."/>
            <person name="Walk T."/>
            <person name="White J."/>
            <person name="Yandava C."/>
            <person name="Haas B."/>
            <person name="Henn M.R."/>
            <person name="Nusbaum C."/>
            <person name="Birren B."/>
        </authorList>
    </citation>
    <scope>NUCLEOTIDE SEQUENCE [LARGE SCALE GENOMIC DNA]</scope>
    <source>
        <strain evidence="2">NA</strain>
    </source>
</reference>
<proteinExistence type="predicted"/>
<feature type="non-terminal residue" evidence="1">
    <location>
        <position position="66"/>
    </location>
</feature>
<organism evidence="1 2">
    <name type="scientific">Wuchereria bancrofti</name>
    <dbReference type="NCBI Taxonomy" id="6293"/>
    <lineage>
        <taxon>Eukaryota</taxon>
        <taxon>Metazoa</taxon>
        <taxon>Ecdysozoa</taxon>
        <taxon>Nematoda</taxon>
        <taxon>Chromadorea</taxon>
        <taxon>Rhabditida</taxon>
        <taxon>Spirurina</taxon>
        <taxon>Spiruromorpha</taxon>
        <taxon>Filarioidea</taxon>
        <taxon>Onchocercidae</taxon>
        <taxon>Wuchereria</taxon>
    </lineage>
</organism>
<comment type="caution">
    <text evidence="1">The sequence shown here is derived from an EMBL/GenBank/DDBJ whole genome shotgun (WGS) entry which is preliminary data.</text>
</comment>
<accession>J9AEX0</accession>